<keyword evidence="3" id="KW-1185">Reference proteome</keyword>
<protein>
    <submittedName>
        <fullName evidence="2">2-aminoethylphosphonate ABC transporter substrate-binding protein</fullName>
    </submittedName>
</protein>
<dbReference type="InterPro" id="IPR017663">
    <property type="entry name" value="ABC_2-AEP-bd"/>
</dbReference>
<dbReference type="Proteomes" id="UP000634435">
    <property type="component" value="Unassembled WGS sequence"/>
</dbReference>
<dbReference type="EMBL" id="BMPN01000011">
    <property type="protein sequence ID" value="GGJ75694.1"/>
    <property type="molecule type" value="Genomic_DNA"/>
</dbReference>
<accession>A0ABQ2E129</accession>
<gene>
    <name evidence="2" type="ORF">GCM10007111_41500</name>
</gene>
<dbReference type="NCBIfam" id="TIGR03261">
    <property type="entry name" value="phnS2"/>
    <property type="match status" value="1"/>
</dbReference>
<sequence>MKKVIVPILLMLISIGILTACGKETSSNANEGLKGELTVYTAVEEELLPNYLESFEKKYPNVELNIVRDSTGIITAKLLSEGKHTKADVVWGVQASNLLKLDQQNLLQSYSPEGIEEVPGIFKDKNQESPKWVGNVVTASGITVNTVELEKMGLDVPRTYEDLTDPKYKGLIAMAHPASSGTGYLQVSTWLQMMGEEQGWKYMEDLHENVGMYTHSGSKPIQMAATGEFPISLGLVYSGVQEKQKGAPVEVHLPKEGLGWDVEANAMINKEDTESDKLAKAFLDWAISDEAMKEYHQAYGLATKHENLPTAEGFPENFEDLLYENHDLNVSAKNHTDIINTWESKFSEKAEAKK</sequence>
<dbReference type="RefSeq" id="WP_188944278.1">
    <property type="nucleotide sequence ID" value="NZ_BMPN01000011.1"/>
</dbReference>
<dbReference type="PIRSF" id="PIRSF002825">
    <property type="entry name" value="CfbpA"/>
    <property type="match status" value="1"/>
</dbReference>
<dbReference type="PROSITE" id="PS51257">
    <property type="entry name" value="PROKAR_LIPOPROTEIN"/>
    <property type="match status" value="1"/>
</dbReference>
<dbReference type="PANTHER" id="PTHR30006">
    <property type="entry name" value="THIAMINE-BINDING PERIPLASMIC PROTEIN-RELATED"/>
    <property type="match status" value="1"/>
</dbReference>
<proteinExistence type="predicted"/>
<reference evidence="3" key="1">
    <citation type="journal article" date="2019" name="Int. J. Syst. Evol. Microbiol.">
        <title>The Global Catalogue of Microorganisms (GCM) 10K type strain sequencing project: providing services to taxonomists for standard genome sequencing and annotation.</title>
        <authorList>
            <consortium name="The Broad Institute Genomics Platform"/>
            <consortium name="The Broad Institute Genome Sequencing Center for Infectious Disease"/>
            <person name="Wu L."/>
            <person name="Ma J."/>
        </authorList>
    </citation>
    <scope>NUCLEOTIDE SEQUENCE [LARGE SCALE GENOMIC DNA]</scope>
    <source>
        <strain evidence="3">JCM 30071</strain>
    </source>
</reference>
<dbReference type="Pfam" id="PF13343">
    <property type="entry name" value="SBP_bac_6"/>
    <property type="match status" value="1"/>
</dbReference>
<dbReference type="Gene3D" id="3.40.190.10">
    <property type="entry name" value="Periplasmic binding protein-like II"/>
    <property type="match status" value="2"/>
</dbReference>
<evidence type="ECO:0000313" key="3">
    <source>
        <dbReference type="Proteomes" id="UP000634435"/>
    </source>
</evidence>
<name>A0ABQ2E129_9BACI</name>
<keyword evidence="1" id="KW-0732">Signal</keyword>
<dbReference type="InterPro" id="IPR026045">
    <property type="entry name" value="Ferric-bd"/>
</dbReference>
<dbReference type="PANTHER" id="PTHR30006:SF2">
    <property type="entry name" value="ABC TRANSPORTER SUBSTRATE-BINDING PROTEIN"/>
    <property type="match status" value="1"/>
</dbReference>
<dbReference type="CDD" id="cd13544">
    <property type="entry name" value="PBP2_Fbp_like_1"/>
    <property type="match status" value="1"/>
</dbReference>
<dbReference type="SUPFAM" id="SSF53850">
    <property type="entry name" value="Periplasmic binding protein-like II"/>
    <property type="match status" value="1"/>
</dbReference>
<comment type="caution">
    <text evidence="2">The sequence shown here is derived from an EMBL/GenBank/DDBJ whole genome shotgun (WGS) entry which is preliminary data.</text>
</comment>
<evidence type="ECO:0000313" key="2">
    <source>
        <dbReference type="EMBL" id="GGJ75694.1"/>
    </source>
</evidence>
<organism evidence="2 3">
    <name type="scientific">Virgibacillus kapii</name>
    <dbReference type="NCBI Taxonomy" id="1638645"/>
    <lineage>
        <taxon>Bacteria</taxon>
        <taxon>Bacillati</taxon>
        <taxon>Bacillota</taxon>
        <taxon>Bacilli</taxon>
        <taxon>Bacillales</taxon>
        <taxon>Bacillaceae</taxon>
        <taxon>Virgibacillus</taxon>
    </lineage>
</organism>
<evidence type="ECO:0000256" key="1">
    <source>
        <dbReference type="ARBA" id="ARBA00022729"/>
    </source>
</evidence>